<organism evidence="1 2">
    <name type="scientific">Streblomastix strix</name>
    <dbReference type="NCBI Taxonomy" id="222440"/>
    <lineage>
        <taxon>Eukaryota</taxon>
        <taxon>Metamonada</taxon>
        <taxon>Preaxostyla</taxon>
        <taxon>Oxymonadida</taxon>
        <taxon>Streblomastigidae</taxon>
        <taxon>Streblomastix</taxon>
    </lineage>
</organism>
<evidence type="ECO:0000313" key="1">
    <source>
        <dbReference type="EMBL" id="KAA6400053.1"/>
    </source>
</evidence>
<gene>
    <name evidence="1" type="ORF">EZS28_004414</name>
</gene>
<dbReference type="AlphaFoldDB" id="A0A5J4WYY3"/>
<reference evidence="1 2" key="1">
    <citation type="submission" date="2019-03" db="EMBL/GenBank/DDBJ databases">
        <title>Single cell metagenomics reveals metabolic interactions within the superorganism composed of flagellate Streblomastix strix and complex community of Bacteroidetes bacteria on its surface.</title>
        <authorList>
            <person name="Treitli S.C."/>
            <person name="Kolisko M."/>
            <person name="Husnik F."/>
            <person name="Keeling P."/>
            <person name="Hampl V."/>
        </authorList>
    </citation>
    <scope>NUCLEOTIDE SEQUENCE [LARGE SCALE GENOMIC DNA]</scope>
    <source>
        <strain evidence="1">ST1C</strain>
    </source>
</reference>
<evidence type="ECO:0000313" key="2">
    <source>
        <dbReference type="Proteomes" id="UP000324800"/>
    </source>
</evidence>
<accession>A0A5J4WYY3</accession>
<name>A0A5J4WYY3_9EUKA</name>
<comment type="caution">
    <text evidence="1">The sequence shown here is derived from an EMBL/GenBank/DDBJ whole genome shotgun (WGS) entry which is preliminary data.</text>
</comment>
<dbReference type="EMBL" id="SNRW01000630">
    <property type="protein sequence ID" value="KAA6400053.1"/>
    <property type="molecule type" value="Genomic_DNA"/>
</dbReference>
<dbReference type="Proteomes" id="UP000324800">
    <property type="component" value="Unassembled WGS sequence"/>
</dbReference>
<protein>
    <submittedName>
        <fullName evidence="1">Uncharacterized protein</fullName>
    </submittedName>
</protein>
<proteinExistence type="predicted"/>
<sequence length="490" mass="54262">MDQVTPKPYSREEIDEILDKKLNISDQIDAYTKQEEDVLQLLKDDKSELIDAYSNTETDALLDDKLNISDQIDAYNKTEAEVLLDDKLNISDQIDAYSKIEADALIDDKLNISEQIDAYTKQEDYALLLIKAYKTEFADYVDLASTQTITGQKQFGIINVSSISKQNKNDASILLAGGGDMLVSSQVSQPQLQEVRDIASGKSKGYVFSNLDDLNTWMEDQENVAKLAIGDNLYIIDKQIMGYWWDGSNLRALETELQDMSNIMNILGAATGGGNAITDLQFDGNTLIPAKNSSFITTNYDETITGQKTFNTTIHSVGISVQNYDNNSVVCAGGGVKAIQDINASTQDDALLLLKADKTQLIDAYTKGQADNLLNNKANSGVLYTKGEDDALLLLKDDKTQLIDSYPKGEADNLLINKVNSGVSYTKGEDDALLLLKADKTTTYTKTETEYLISQIEVGDVDLSGYMTLWTRGMLMEKANLKRNRMLMNQ</sequence>